<evidence type="ECO:0000256" key="3">
    <source>
        <dbReference type="ARBA" id="ARBA00023163"/>
    </source>
</evidence>
<sequence>MREKPQATMPPPVRSLQEGQLPEVGLTAREREVLRHLAEGCTYASAARRMQISRHTVDAHARRIKRKYGVRSWMEILNTLVDSPTVQRPARSHSTIN</sequence>
<keyword evidence="3" id="KW-0804">Transcription</keyword>
<keyword evidence="7" id="KW-1185">Reference proteome</keyword>
<organism evidence="6 7">
    <name type="scientific">Pseudosporangium ferrugineum</name>
    <dbReference type="NCBI Taxonomy" id="439699"/>
    <lineage>
        <taxon>Bacteria</taxon>
        <taxon>Bacillati</taxon>
        <taxon>Actinomycetota</taxon>
        <taxon>Actinomycetes</taxon>
        <taxon>Micromonosporales</taxon>
        <taxon>Micromonosporaceae</taxon>
        <taxon>Pseudosporangium</taxon>
    </lineage>
</organism>
<dbReference type="PANTHER" id="PTHR44688">
    <property type="entry name" value="DNA-BINDING TRANSCRIPTIONAL ACTIVATOR DEVR_DOSR"/>
    <property type="match status" value="1"/>
</dbReference>
<dbReference type="AlphaFoldDB" id="A0A2T0SBC6"/>
<evidence type="ECO:0000313" key="6">
    <source>
        <dbReference type="EMBL" id="PRY30681.1"/>
    </source>
</evidence>
<gene>
    <name evidence="6" type="ORF">CLV70_104233</name>
</gene>
<comment type="caution">
    <text evidence="6">The sequence shown here is derived from an EMBL/GenBank/DDBJ whole genome shotgun (WGS) entry which is preliminary data.</text>
</comment>
<accession>A0A2T0SBC6</accession>
<dbReference type="CDD" id="cd06170">
    <property type="entry name" value="LuxR_C_like"/>
    <property type="match status" value="1"/>
</dbReference>
<evidence type="ECO:0000256" key="1">
    <source>
        <dbReference type="ARBA" id="ARBA00023015"/>
    </source>
</evidence>
<dbReference type="PROSITE" id="PS50043">
    <property type="entry name" value="HTH_LUXR_2"/>
    <property type="match status" value="1"/>
</dbReference>
<dbReference type="Proteomes" id="UP000239209">
    <property type="component" value="Unassembled WGS sequence"/>
</dbReference>
<dbReference type="SMART" id="SM00421">
    <property type="entry name" value="HTH_LUXR"/>
    <property type="match status" value="1"/>
</dbReference>
<dbReference type="GO" id="GO:0003677">
    <property type="term" value="F:DNA binding"/>
    <property type="evidence" value="ECO:0007669"/>
    <property type="project" value="UniProtKB-KW"/>
</dbReference>
<protein>
    <submittedName>
        <fullName evidence="6">Regulatory LuxR family protein</fullName>
    </submittedName>
</protein>
<proteinExistence type="predicted"/>
<feature type="region of interest" description="Disordered" evidence="4">
    <location>
        <begin position="1"/>
        <end position="22"/>
    </location>
</feature>
<evidence type="ECO:0000256" key="4">
    <source>
        <dbReference type="SAM" id="MobiDB-lite"/>
    </source>
</evidence>
<dbReference type="PRINTS" id="PR00038">
    <property type="entry name" value="HTHLUXR"/>
</dbReference>
<dbReference type="SUPFAM" id="SSF46894">
    <property type="entry name" value="C-terminal effector domain of the bipartite response regulators"/>
    <property type="match status" value="1"/>
</dbReference>
<dbReference type="InterPro" id="IPR036388">
    <property type="entry name" value="WH-like_DNA-bd_sf"/>
</dbReference>
<evidence type="ECO:0000313" key="7">
    <source>
        <dbReference type="Proteomes" id="UP000239209"/>
    </source>
</evidence>
<dbReference type="GO" id="GO:0006355">
    <property type="term" value="P:regulation of DNA-templated transcription"/>
    <property type="evidence" value="ECO:0007669"/>
    <property type="project" value="InterPro"/>
</dbReference>
<dbReference type="InterPro" id="IPR000792">
    <property type="entry name" value="Tscrpt_reg_LuxR_C"/>
</dbReference>
<dbReference type="Gene3D" id="1.10.10.10">
    <property type="entry name" value="Winged helix-like DNA-binding domain superfamily/Winged helix DNA-binding domain"/>
    <property type="match status" value="1"/>
</dbReference>
<dbReference type="Pfam" id="PF00196">
    <property type="entry name" value="GerE"/>
    <property type="match status" value="1"/>
</dbReference>
<evidence type="ECO:0000259" key="5">
    <source>
        <dbReference type="PROSITE" id="PS50043"/>
    </source>
</evidence>
<name>A0A2T0SBC6_9ACTN</name>
<dbReference type="InterPro" id="IPR016032">
    <property type="entry name" value="Sig_transdc_resp-reg_C-effctor"/>
</dbReference>
<reference evidence="6 7" key="1">
    <citation type="submission" date="2018-03" db="EMBL/GenBank/DDBJ databases">
        <title>Genomic Encyclopedia of Archaeal and Bacterial Type Strains, Phase II (KMG-II): from individual species to whole genera.</title>
        <authorList>
            <person name="Goeker M."/>
        </authorList>
    </citation>
    <scope>NUCLEOTIDE SEQUENCE [LARGE SCALE GENOMIC DNA]</scope>
    <source>
        <strain evidence="6 7">DSM 45348</strain>
    </source>
</reference>
<keyword evidence="1" id="KW-0805">Transcription regulation</keyword>
<evidence type="ECO:0000256" key="2">
    <source>
        <dbReference type="ARBA" id="ARBA00023125"/>
    </source>
</evidence>
<keyword evidence="2" id="KW-0238">DNA-binding</keyword>
<dbReference type="RefSeq" id="WP_211303723.1">
    <property type="nucleotide sequence ID" value="NZ_PVZG01000004.1"/>
</dbReference>
<dbReference type="PANTHER" id="PTHR44688:SF16">
    <property type="entry name" value="DNA-BINDING TRANSCRIPTIONAL ACTIVATOR DEVR_DOSR"/>
    <property type="match status" value="1"/>
</dbReference>
<dbReference type="EMBL" id="PVZG01000004">
    <property type="protein sequence ID" value="PRY30681.1"/>
    <property type="molecule type" value="Genomic_DNA"/>
</dbReference>
<feature type="domain" description="HTH luxR-type" evidence="5">
    <location>
        <begin position="18"/>
        <end position="84"/>
    </location>
</feature>